<dbReference type="OrthoDB" id="6388921at2759"/>
<dbReference type="EMBL" id="CAKKLH010000048">
    <property type="protein sequence ID" value="CAH0101009.1"/>
    <property type="molecule type" value="Genomic_DNA"/>
</dbReference>
<proteinExistence type="predicted"/>
<sequence length="672" mass="75834">MSCKAPFKIFNLHYFYSCLIVALLAGIQTALAITAIVCNCSNPEMKGFLDFDDEDCLLGSEDPTHPTPVNFTLYSHLPEMKRFPGHVCSMWQSYKSVYTDFMGWHYPSQTRRPVTPTITECENMREMRKCGKNIMHQAGKNKFIFDMYPTAQPVWLKHVKEVMINCKIEEVALESECDNCTINSPLGTLDFPYNGSITMNSQTLIWEDAYKEKKPCELKIVGKTMNQGYLYGTNDKHIKRLQDKVSQTDYLVNTSKTVEFCNKPGLLSIDGMEKIIVQLHMLPTPKNMSENDPTTTTTTISPAKNFQKEINGYFNKNATENLQNKTKEEKAPTMLAAEVAAAGHTQYTRDLAVDMANKLVIEVRRLQCENRKTTHNNIVMSAKYNGWYAATLLNLPTCSKLLIWGEQVQLQQCVPRNVTFSAGETVCGFQPAYLNFTLATNGWELVPFANCYWPTQFVNFNGKTHAFQNGDWVRVLPIVPVQGRQLVGKNKYEADNSLQNILQMNTAMGNSPISDASVMADILATIHEHHAVDNSRELLTSNVLIHHSDAPHVSFVAKLGGWIKNFGAVSGFGMISVIAVRFCGVGSLLLKIFPILSKVLHLNCFKKSQPTIQAAPAPIQIITPTVEQYSSLSTASERSTGPPRRQPRQQRAFRNREEDEEFIPRRPRREQE</sequence>
<feature type="region of interest" description="Disordered" evidence="1">
    <location>
        <begin position="630"/>
        <end position="672"/>
    </location>
</feature>
<protein>
    <recommendedName>
        <fullName evidence="4">Glycoprotein</fullName>
    </recommendedName>
</protein>
<organism evidence="2 3">
    <name type="scientific">Daphnia galeata</name>
    <dbReference type="NCBI Taxonomy" id="27404"/>
    <lineage>
        <taxon>Eukaryota</taxon>
        <taxon>Metazoa</taxon>
        <taxon>Ecdysozoa</taxon>
        <taxon>Arthropoda</taxon>
        <taxon>Crustacea</taxon>
        <taxon>Branchiopoda</taxon>
        <taxon>Diplostraca</taxon>
        <taxon>Cladocera</taxon>
        <taxon>Anomopoda</taxon>
        <taxon>Daphniidae</taxon>
        <taxon>Daphnia</taxon>
    </lineage>
</organism>
<accession>A0A8J2RQK2</accession>
<reference evidence="2" key="1">
    <citation type="submission" date="2021-11" db="EMBL/GenBank/DDBJ databases">
        <authorList>
            <person name="Schell T."/>
        </authorList>
    </citation>
    <scope>NUCLEOTIDE SEQUENCE</scope>
    <source>
        <strain evidence="2">M5</strain>
    </source>
</reference>
<dbReference type="AlphaFoldDB" id="A0A8J2RQK2"/>
<feature type="compositionally biased region" description="Polar residues" evidence="1">
    <location>
        <begin position="630"/>
        <end position="639"/>
    </location>
</feature>
<comment type="caution">
    <text evidence="2">The sequence shown here is derived from an EMBL/GenBank/DDBJ whole genome shotgun (WGS) entry which is preliminary data.</text>
</comment>
<gene>
    <name evidence="2" type="ORF">DGAL_LOCUS3305</name>
</gene>
<name>A0A8J2RQK2_9CRUS</name>
<dbReference type="Proteomes" id="UP000789390">
    <property type="component" value="Unassembled WGS sequence"/>
</dbReference>
<evidence type="ECO:0000313" key="3">
    <source>
        <dbReference type="Proteomes" id="UP000789390"/>
    </source>
</evidence>
<evidence type="ECO:0008006" key="4">
    <source>
        <dbReference type="Google" id="ProtNLM"/>
    </source>
</evidence>
<keyword evidence="3" id="KW-1185">Reference proteome</keyword>
<evidence type="ECO:0000256" key="1">
    <source>
        <dbReference type="SAM" id="MobiDB-lite"/>
    </source>
</evidence>
<evidence type="ECO:0000313" key="2">
    <source>
        <dbReference type="EMBL" id="CAH0101009.1"/>
    </source>
</evidence>